<accession>A0A2W5DYM9</accession>
<dbReference type="EMBL" id="QFOD01000002">
    <property type="protein sequence ID" value="PZP35718.1"/>
    <property type="molecule type" value="Genomic_DNA"/>
</dbReference>
<dbReference type="InterPro" id="IPR012902">
    <property type="entry name" value="N_methyl_site"/>
</dbReference>
<dbReference type="Pfam" id="PF16074">
    <property type="entry name" value="PilW"/>
    <property type="match status" value="1"/>
</dbReference>
<feature type="transmembrane region" description="Helical" evidence="1">
    <location>
        <begin position="20"/>
        <end position="38"/>
    </location>
</feature>
<protein>
    <recommendedName>
        <fullName evidence="4">Prepilin-type N-terminal cleavage/methylation domain-containing protein</fullName>
    </recommendedName>
</protein>
<dbReference type="PROSITE" id="PS00409">
    <property type="entry name" value="PROKAR_NTER_METHYL"/>
    <property type="match status" value="1"/>
</dbReference>
<organism evidence="2 3">
    <name type="scientific">Roseateles depolymerans</name>
    <dbReference type="NCBI Taxonomy" id="76731"/>
    <lineage>
        <taxon>Bacteria</taxon>
        <taxon>Pseudomonadati</taxon>
        <taxon>Pseudomonadota</taxon>
        <taxon>Betaproteobacteria</taxon>
        <taxon>Burkholderiales</taxon>
        <taxon>Sphaerotilaceae</taxon>
        <taxon>Roseateles</taxon>
    </lineage>
</organism>
<dbReference type="AlphaFoldDB" id="A0A2W5DYM9"/>
<keyword evidence="1" id="KW-0812">Transmembrane</keyword>
<keyword evidence="1" id="KW-1133">Transmembrane helix</keyword>
<evidence type="ECO:0000256" key="1">
    <source>
        <dbReference type="SAM" id="Phobius"/>
    </source>
</evidence>
<name>A0A2W5DYM9_9BURK</name>
<evidence type="ECO:0008006" key="4">
    <source>
        <dbReference type="Google" id="ProtNLM"/>
    </source>
</evidence>
<dbReference type="InterPro" id="IPR032092">
    <property type="entry name" value="PilW"/>
</dbReference>
<gene>
    <name evidence="2" type="ORF">DI603_02820</name>
</gene>
<comment type="caution">
    <text evidence="2">The sequence shown here is derived from an EMBL/GenBank/DDBJ whole genome shotgun (WGS) entry which is preliminary data.</text>
</comment>
<dbReference type="GO" id="GO:0043683">
    <property type="term" value="P:type IV pilus assembly"/>
    <property type="evidence" value="ECO:0007669"/>
    <property type="project" value="InterPro"/>
</dbReference>
<proteinExistence type="predicted"/>
<evidence type="ECO:0000313" key="2">
    <source>
        <dbReference type="EMBL" id="PZP35718.1"/>
    </source>
</evidence>
<evidence type="ECO:0000313" key="3">
    <source>
        <dbReference type="Proteomes" id="UP000249633"/>
    </source>
</evidence>
<reference evidence="2 3" key="1">
    <citation type="submission" date="2017-08" db="EMBL/GenBank/DDBJ databases">
        <title>Infants hospitalized years apart are colonized by the same room-sourced microbial strains.</title>
        <authorList>
            <person name="Brooks B."/>
            <person name="Olm M.R."/>
            <person name="Firek B.A."/>
            <person name="Baker R."/>
            <person name="Thomas B.C."/>
            <person name="Morowitz M.J."/>
            <person name="Banfield J.F."/>
        </authorList>
    </citation>
    <scope>NUCLEOTIDE SEQUENCE [LARGE SCALE GENOMIC DNA]</scope>
    <source>
        <strain evidence="2">S2_012_000_R2_81</strain>
    </source>
</reference>
<dbReference type="Proteomes" id="UP000249633">
    <property type="component" value="Unassembled WGS sequence"/>
</dbReference>
<sequence>MMRRTPHLRIRQTGFSLVELLVGIVVAMAAVVVIMQMFRISENTRRSTTGVDDAQTTGAIALSLLQRDLRQAGEGVLNERLLSCQLTLPNGRAIAVLAPVIINPAGVPGGDTNTDVLQVVYGSGWTSPEGGLINPQTGPTTYAVPGAQGYQTSDLVVATPQTRATPCNLTLTPILGTPTVNTVTVATGLSGASNGVLFNLGRTPRFVVYAVRGGRLTMCDYQTQDCTNADAANWTEIAEGIVSLRAEYGRDTSTARDTTMDTQDQDNTTLVTACDWSRVVGVHVALVARGRQPDKADIVDVSASAPAWSSQASVPISLTGDEWKRYRYKTFETMVPLRNLPAAGDPMVSTCP</sequence>
<keyword evidence="1" id="KW-0472">Membrane</keyword>